<comment type="similarity">
    <text evidence="2 8">Belongs to the peptidase A24 family.</text>
</comment>
<dbReference type="Gene3D" id="1.20.120.1220">
    <property type="match status" value="1"/>
</dbReference>
<keyword evidence="9" id="KW-0511">Multifunctional enzyme</keyword>
<keyword evidence="9" id="KW-0808">Transferase</keyword>
<dbReference type="InterPro" id="IPR000045">
    <property type="entry name" value="Prepilin_IV_endopep_pep"/>
</dbReference>
<dbReference type="Proteomes" id="UP001154240">
    <property type="component" value="Unassembled WGS sequence"/>
</dbReference>
<name>A0A9X4MG78_9BACT</name>
<dbReference type="GO" id="GO:0006465">
    <property type="term" value="P:signal peptide processing"/>
    <property type="evidence" value="ECO:0007669"/>
    <property type="project" value="TreeGrafter"/>
</dbReference>
<protein>
    <recommendedName>
        <fullName evidence="9">Prepilin leader peptidase/N-methyltransferase</fullName>
        <ecNumber evidence="9">2.1.1.-</ecNumber>
        <ecNumber evidence="9">3.4.23.43</ecNumber>
    </recommendedName>
</protein>
<evidence type="ECO:0000259" key="12">
    <source>
        <dbReference type="Pfam" id="PF06750"/>
    </source>
</evidence>
<reference evidence="13" key="2">
    <citation type="submission" date="2022-10" db="EMBL/GenBank/DDBJ databases">
        <authorList>
            <person name="Aronson H.S."/>
        </authorList>
    </citation>
    <scope>NUCLEOTIDE SEQUENCE</scope>
    <source>
        <strain evidence="13">RS19-109</strain>
    </source>
</reference>
<evidence type="ECO:0000256" key="9">
    <source>
        <dbReference type="RuleBase" id="RU003794"/>
    </source>
</evidence>
<dbReference type="Pfam" id="PF06750">
    <property type="entry name" value="A24_N_bact"/>
    <property type="match status" value="1"/>
</dbReference>
<keyword evidence="7 10" id="KW-0472">Membrane</keyword>
<evidence type="ECO:0000256" key="3">
    <source>
        <dbReference type="ARBA" id="ARBA00022475"/>
    </source>
</evidence>
<evidence type="ECO:0000313" key="13">
    <source>
        <dbReference type="EMBL" id="MDG4475818.1"/>
    </source>
</evidence>
<dbReference type="PANTHER" id="PTHR30487:SF0">
    <property type="entry name" value="PREPILIN LEADER PEPTIDASE_N-METHYLTRANSFERASE-RELATED"/>
    <property type="match status" value="1"/>
</dbReference>
<reference evidence="13" key="1">
    <citation type="journal article" date="2022" name="bioRxiv">
        <title>Thiovibrio frasassiensisgen. nov., sp. nov., an autotrophic, elemental sulfur disproportionating bacterium isolated from sulfidic karst sediment, and proposal of Thiovibrionaceae fam. nov.</title>
        <authorList>
            <person name="Aronson H."/>
            <person name="Thomas C."/>
            <person name="Bhattacharyya M."/>
            <person name="Eckstein S."/>
            <person name="Jensen S."/>
            <person name="Barco R."/>
            <person name="Macalady J."/>
            <person name="Amend J."/>
        </authorList>
    </citation>
    <scope>NUCLEOTIDE SEQUENCE</scope>
    <source>
        <strain evidence="13">RS19-109</strain>
    </source>
</reference>
<keyword evidence="6 10" id="KW-1133">Transmembrane helix</keyword>
<dbReference type="AlphaFoldDB" id="A0A9X4MG78"/>
<accession>A0A9X4MG78</accession>
<keyword evidence="14" id="KW-1185">Reference proteome</keyword>
<dbReference type="PRINTS" id="PR00864">
    <property type="entry name" value="PREPILNPTASE"/>
</dbReference>
<feature type="transmembrane region" description="Helical" evidence="10">
    <location>
        <begin position="102"/>
        <end position="121"/>
    </location>
</feature>
<evidence type="ECO:0000256" key="7">
    <source>
        <dbReference type="ARBA" id="ARBA00023136"/>
    </source>
</evidence>
<sequence>MLEDMVSFFVLLFGALVGSFLNVVIVRLPEEGASVVFPASHCPACKKNISWYDNIPVLSFLFLRGRCRQCGARISWRYPLVESAMALLSLALYLHFGLSLLFPIYFLFCAALIAVIFIDLQHQLIPDVISLPGIVLGFGLSFINPFVTWQESGLGILFGGGSFYLVALVYYLLTKREGMGGGDIKLLGMIGAFLGWHSLPFVVFGSSLLGTVVGVGAMIKQGKGGKTVIPYGPFLAIAALLYLFFRREILSLFVRYVLHG</sequence>
<dbReference type="GO" id="GO:0004190">
    <property type="term" value="F:aspartic-type endopeptidase activity"/>
    <property type="evidence" value="ECO:0007669"/>
    <property type="project" value="UniProtKB-EC"/>
</dbReference>
<comment type="subcellular location">
    <subcellularLocation>
        <location evidence="1">Cell inner membrane</location>
        <topology evidence="1">Multi-pass membrane protein</topology>
    </subcellularLocation>
    <subcellularLocation>
        <location evidence="9">Cell membrane</location>
        <topology evidence="9">Multi-pass membrane protein</topology>
    </subcellularLocation>
</comment>
<feature type="transmembrane region" description="Helical" evidence="10">
    <location>
        <begin position="228"/>
        <end position="245"/>
    </location>
</feature>
<dbReference type="InterPro" id="IPR014032">
    <property type="entry name" value="Peptidase_A24A_bac"/>
</dbReference>
<dbReference type="RefSeq" id="WP_307632792.1">
    <property type="nucleotide sequence ID" value="NZ_JAPHEH010000001.1"/>
</dbReference>
<keyword evidence="4" id="KW-0997">Cell inner membrane</keyword>
<evidence type="ECO:0000259" key="11">
    <source>
        <dbReference type="Pfam" id="PF01478"/>
    </source>
</evidence>
<evidence type="ECO:0000256" key="1">
    <source>
        <dbReference type="ARBA" id="ARBA00004429"/>
    </source>
</evidence>
<evidence type="ECO:0000256" key="4">
    <source>
        <dbReference type="ARBA" id="ARBA00022519"/>
    </source>
</evidence>
<dbReference type="Pfam" id="PF01478">
    <property type="entry name" value="Peptidase_A24"/>
    <property type="match status" value="1"/>
</dbReference>
<dbReference type="InterPro" id="IPR010627">
    <property type="entry name" value="Prepilin_pept_A24_N"/>
</dbReference>
<evidence type="ECO:0000256" key="5">
    <source>
        <dbReference type="ARBA" id="ARBA00022692"/>
    </source>
</evidence>
<feature type="transmembrane region" description="Helical" evidence="10">
    <location>
        <begin position="128"/>
        <end position="147"/>
    </location>
</feature>
<keyword evidence="3" id="KW-1003">Cell membrane</keyword>
<comment type="function">
    <text evidence="9">Plays an essential role in type IV pili and type II pseudopili formation by proteolytically removing the leader sequence from substrate proteins and subsequently monomethylating the alpha-amino group of the newly exposed N-terminal phenylalanine.</text>
</comment>
<proteinExistence type="inferred from homology"/>
<dbReference type="PANTHER" id="PTHR30487">
    <property type="entry name" value="TYPE 4 PREPILIN-LIKE PROTEINS LEADER PEPTIDE-PROCESSING ENZYME"/>
    <property type="match status" value="1"/>
</dbReference>
<feature type="domain" description="Prepilin type IV endopeptidase peptidase" evidence="11">
    <location>
        <begin position="106"/>
        <end position="215"/>
    </location>
</feature>
<keyword evidence="9" id="KW-0489">Methyltransferase</keyword>
<dbReference type="EC" id="3.4.23.43" evidence="9"/>
<dbReference type="GO" id="GO:0008168">
    <property type="term" value="F:methyltransferase activity"/>
    <property type="evidence" value="ECO:0007669"/>
    <property type="project" value="UniProtKB-KW"/>
</dbReference>
<evidence type="ECO:0000313" key="14">
    <source>
        <dbReference type="Proteomes" id="UP001154240"/>
    </source>
</evidence>
<organism evidence="13 14">
    <name type="scientific">Thiovibrio frasassiensis</name>
    <dbReference type="NCBI Taxonomy" id="2984131"/>
    <lineage>
        <taxon>Bacteria</taxon>
        <taxon>Pseudomonadati</taxon>
        <taxon>Thermodesulfobacteriota</taxon>
        <taxon>Desulfobulbia</taxon>
        <taxon>Desulfobulbales</taxon>
        <taxon>Thiovibrionaceae</taxon>
        <taxon>Thiovibrio</taxon>
    </lineage>
</organism>
<comment type="catalytic activity">
    <reaction evidence="9">
        <text>Typically cleaves a -Gly-|-Phe- bond to release an N-terminal, basic peptide of 5-8 residues from type IV prepilin, and then N-methylates the new N-terminal amino group, the methyl donor being S-adenosyl-L-methionine.</text>
        <dbReference type="EC" id="3.4.23.43"/>
    </reaction>
</comment>
<dbReference type="GO" id="GO:0005886">
    <property type="term" value="C:plasma membrane"/>
    <property type="evidence" value="ECO:0007669"/>
    <property type="project" value="UniProtKB-SubCell"/>
</dbReference>
<evidence type="ECO:0000256" key="6">
    <source>
        <dbReference type="ARBA" id="ARBA00022989"/>
    </source>
</evidence>
<dbReference type="InterPro" id="IPR050882">
    <property type="entry name" value="Prepilin_peptidase/N-MTase"/>
</dbReference>
<evidence type="ECO:0000256" key="10">
    <source>
        <dbReference type="SAM" id="Phobius"/>
    </source>
</evidence>
<keyword evidence="9" id="KW-0378">Hydrolase</keyword>
<evidence type="ECO:0000256" key="8">
    <source>
        <dbReference type="RuleBase" id="RU003793"/>
    </source>
</evidence>
<evidence type="ECO:0000256" key="2">
    <source>
        <dbReference type="ARBA" id="ARBA00005801"/>
    </source>
</evidence>
<dbReference type="GO" id="GO:0032259">
    <property type="term" value="P:methylation"/>
    <property type="evidence" value="ECO:0007669"/>
    <property type="project" value="UniProtKB-KW"/>
</dbReference>
<gene>
    <name evidence="13" type="ORF">OLX77_06560</name>
</gene>
<feature type="transmembrane region" description="Helical" evidence="10">
    <location>
        <begin position="186"/>
        <end position="208"/>
    </location>
</feature>
<keyword evidence="5 9" id="KW-0812">Transmembrane</keyword>
<dbReference type="EMBL" id="JAPHEH010000001">
    <property type="protein sequence ID" value="MDG4475818.1"/>
    <property type="molecule type" value="Genomic_DNA"/>
</dbReference>
<feature type="domain" description="Prepilin peptidase A24 N-terminal" evidence="12">
    <location>
        <begin position="12"/>
        <end position="96"/>
    </location>
</feature>
<comment type="caution">
    <text evidence="13">The sequence shown here is derived from an EMBL/GenBank/DDBJ whole genome shotgun (WGS) entry which is preliminary data.</text>
</comment>
<dbReference type="EC" id="2.1.1.-" evidence="9"/>
<keyword evidence="9" id="KW-0645">Protease</keyword>
<feature type="transmembrane region" description="Helical" evidence="10">
    <location>
        <begin position="6"/>
        <end position="25"/>
    </location>
</feature>
<feature type="transmembrane region" description="Helical" evidence="10">
    <location>
        <begin position="153"/>
        <end position="174"/>
    </location>
</feature>